<protein>
    <recommendedName>
        <fullName evidence="4 11">Lipid-A-disaccharide synthase</fullName>
        <ecNumber evidence="3 11">2.4.1.182</ecNumber>
    </recommendedName>
</protein>
<reference evidence="12 13" key="1">
    <citation type="submission" date="2020-08" db="EMBL/GenBank/DDBJ databases">
        <title>Genomic Encyclopedia of Type Strains, Phase IV (KMG-IV): sequencing the most valuable type-strain genomes for metagenomic binning, comparative biology and taxonomic classification.</title>
        <authorList>
            <person name="Goeker M."/>
        </authorList>
    </citation>
    <scope>NUCLEOTIDE SEQUENCE [LARGE SCALE GENOMIC DNA]</scope>
    <source>
        <strain evidence="12 13">DSM 102850</strain>
    </source>
</reference>
<keyword evidence="6" id="KW-0441">Lipid A biosynthesis</keyword>
<dbReference type="NCBIfam" id="TIGR00215">
    <property type="entry name" value="lpxB"/>
    <property type="match status" value="1"/>
</dbReference>
<evidence type="ECO:0000256" key="6">
    <source>
        <dbReference type="ARBA" id="ARBA00022556"/>
    </source>
</evidence>
<dbReference type="GO" id="GO:0008915">
    <property type="term" value="F:lipid-A-disaccharide synthase activity"/>
    <property type="evidence" value="ECO:0007669"/>
    <property type="project" value="UniProtKB-UniRule"/>
</dbReference>
<dbReference type="EMBL" id="JACHOB010000003">
    <property type="protein sequence ID" value="MBB4659391.1"/>
    <property type="molecule type" value="Genomic_DNA"/>
</dbReference>
<evidence type="ECO:0000256" key="3">
    <source>
        <dbReference type="ARBA" id="ARBA00012687"/>
    </source>
</evidence>
<gene>
    <name evidence="12" type="ORF">GGQ59_001916</name>
</gene>
<evidence type="ECO:0000256" key="2">
    <source>
        <dbReference type="ARBA" id="ARBA00007868"/>
    </source>
</evidence>
<keyword evidence="7 12" id="KW-0328">Glycosyltransferase</keyword>
<evidence type="ECO:0000256" key="7">
    <source>
        <dbReference type="ARBA" id="ARBA00022676"/>
    </source>
</evidence>
<dbReference type="SUPFAM" id="SSF53756">
    <property type="entry name" value="UDP-Glycosyltransferase/glycogen phosphorylase"/>
    <property type="match status" value="1"/>
</dbReference>
<evidence type="ECO:0000313" key="12">
    <source>
        <dbReference type="EMBL" id="MBB4659391.1"/>
    </source>
</evidence>
<keyword evidence="13" id="KW-1185">Reference proteome</keyword>
<comment type="function">
    <text evidence="1">Condensation of UDP-2,3-diacylglucosamine and 2,3-diacylglucosamine-1-phosphate to form lipid A disaccharide, a precursor of lipid A, a phosphorylated glycolipid that anchors the lipopolysaccharide to the outer membrane of the cell.</text>
</comment>
<evidence type="ECO:0000256" key="5">
    <source>
        <dbReference type="ARBA" id="ARBA00022516"/>
    </source>
</evidence>
<comment type="similarity">
    <text evidence="2">Belongs to the LpxB family.</text>
</comment>
<dbReference type="Pfam" id="PF02684">
    <property type="entry name" value="LpxB"/>
    <property type="match status" value="1"/>
</dbReference>
<evidence type="ECO:0000256" key="8">
    <source>
        <dbReference type="ARBA" id="ARBA00022679"/>
    </source>
</evidence>
<dbReference type="PANTHER" id="PTHR30372:SF4">
    <property type="entry name" value="LIPID-A-DISACCHARIDE SYNTHASE, MITOCHONDRIAL-RELATED"/>
    <property type="match status" value="1"/>
</dbReference>
<evidence type="ECO:0000256" key="10">
    <source>
        <dbReference type="ARBA" id="ARBA00048975"/>
    </source>
</evidence>
<dbReference type="InterPro" id="IPR003835">
    <property type="entry name" value="Glyco_trans_19"/>
</dbReference>
<keyword evidence="8 12" id="KW-0808">Transferase</keyword>
<sequence length="394" mass="41609">MARTFLLSAVEPSADAMGADLMRALRGALPVPPRFVGCGGDAMRAEGLDSAFDVRALSVMGLGDAVRAVPAALAAAGRLAKIAREEAPEAAVLIDAWGFSRLAAPRIKRASPSTRLVKLAAPQVWASRPERAATAASLFDLILTLLPFEPPLFEAEGGRAAFVGNPNFQAVAKTPRSGDAFRARHGLGEERLLAVLPGSRRSEVERLMPTFGDAVDGVSKEVPGTRIVVVAAPAVEAEVRSACARWTNEALIVPAAERFDAFEAAEAALAASGTVTTELALCGVPMVVGYKVGRLTAAWARRILITDTVTILNIAAGERVVPERLQEDCTPEQLRADVVRLLTDDEARRRQLSAFRRVLPRLVGSGDAAARAAEEIVALLKREDGADLDASAQG</sequence>
<organism evidence="12 13">
    <name type="scientific">Parvularcula dongshanensis</name>
    <dbReference type="NCBI Taxonomy" id="1173995"/>
    <lineage>
        <taxon>Bacteria</taxon>
        <taxon>Pseudomonadati</taxon>
        <taxon>Pseudomonadota</taxon>
        <taxon>Alphaproteobacteria</taxon>
        <taxon>Parvularculales</taxon>
        <taxon>Parvularculaceae</taxon>
        <taxon>Parvularcula</taxon>
    </lineage>
</organism>
<dbReference type="GO" id="GO:0009245">
    <property type="term" value="P:lipid A biosynthetic process"/>
    <property type="evidence" value="ECO:0007669"/>
    <property type="project" value="UniProtKB-UniRule"/>
</dbReference>
<keyword evidence="5" id="KW-0444">Lipid biosynthesis</keyword>
<dbReference type="EC" id="2.4.1.182" evidence="3 11"/>
<accession>A0A840I529</accession>
<dbReference type="PANTHER" id="PTHR30372">
    <property type="entry name" value="LIPID-A-DISACCHARIDE SYNTHASE"/>
    <property type="match status" value="1"/>
</dbReference>
<dbReference type="RefSeq" id="WP_183817922.1">
    <property type="nucleotide sequence ID" value="NZ_JACHOB010000003.1"/>
</dbReference>
<evidence type="ECO:0000313" key="13">
    <source>
        <dbReference type="Proteomes" id="UP000563524"/>
    </source>
</evidence>
<evidence type="ECO:0000256" key="4">
    <source>
        <dbReference type="ARBA" id="ARBA00020902"/>
    </source>
</evidence>
<dbReference type="GO" id="GO:0016020">
    <property type="term" value="C:membrane"/>
    <property type="evidence" value="ECO:0007669"/>
    <property type="project" value="GOC"/>
</dbReference>
<comment type="caution">
    <text evidence="12">The sequence shown here is derived from an EMBL/GenBank/DDBJ whole genome shotgun (WGS) entry which is preliminary data.</text>
</comment>
<evidence type="ECO:0000256" key="11">
    <source>
        <dbReference type="NCBIfam" id="TIGR00215"/>
    </source>
</evidence>
<comment type="catalytic activity">
    <reaction evidence="10">
        <text>a lipid X + a UDP-2-N,3-O-bis[(3R)-3-hydroxyacyl]-alpha-D-glucosamine = a lipid A disaccharide + UDP + H(+)</text>
        <dbReference type="Rhea" id="RHEA:67828"/>
        <dbReference type="ChEBI" id="CHEBI:15378"/>
        <dbReference type="ChEBI" id="CHEBI:58223"/>
        <dbReference type="ChEBI" id="CHEBI:137748"/>
        <dbReference type="ChEBI" id="CHEBI:176338"/>
        <dbReference type="ChEBI" id="CHEBI:176343"/>
        <dbReference type="EC" id="2.4.1.182"/>
    </reaction>
</comment>
<dbReference type="AlphaFoldDB" id="A0A840I529"/>
<evidence type="ECO:0000256" key="9">
    <source>
        <dbReference type="ARBA" id="ARBA00023098"/>
    </source>
</evidence>
<evidence type="ECO:0000256" key="1">
    <source>
        <dbReference type="ARBA" id="ARBA00002056"/>
    </source>
</evidence>
<keyword evidence="9" id="KW-0443">Lipid metabolism</keyword>
<name>A0A840I529_9PROT</name>
<proteinExistence type="inferred from homology"/>
<dbReference type="Proteomes" id="UP000563524">
    <property type="component" value="Unassembled WGS sequence"/>
</dbReference>
<dbReference type="GO" id="GO:0005543">
    <property type="term" value="F:phospholipid binding"/>
    <property type="evidence" value="ECO:0007669"/>
    <property type="project" value="TreeGrafter"/>
</dbReference>